<proteinExistence type="predicted"/>
<keyword evidence="3" id="KW-1185">Reference proteome</keyword>
<reference evidence="2" key="2">
    <citation type="submission" date="2019-10" db="EMBL/GenBank/DDBJ databases">
        <title>Conservation and host-specific expression of non-tandemly repeated heterogenous ribosome RNA gene in arbuscular mycorrhizal fungi.</title>
        <authorList>
            <person name="Maeda T."/>
            <person name="Kobayashi Y."/>
            <person name="Nakagawa T."/>
            <person name="Ezawa T."/>
            <person name="Yamaguchi K."/>
            <person name="Bino T."/>
            <person name="Nishimoto Y."/>
            <person name="Shigenobu S."/>
            <person name="Kawaguchi M."/>
        </authorList>
    </citation>
    <scope>NUCLEOTIDE SEQUENCE</scope>
    <source>
        <strain evidence="2">HR1</strain>
    </source>
</reference>
<comment type="caution">
    <text evidence="1">The sequence shown here is derived from an EMBL/GenBank/DDBJ whole genome shotgun (WGS) entry which is preliminary data.</text>
</comment>
<evidence type="ECO:0000313" key="2">
    <source>
        <dbReference type="EMBL" id="GES78467.1"/>
    </source>
</evidence>
<evidence type="ECO:0000313" key="3">
    <source>
        <dbReference type="Proteomes" id="UP000247702"/>
    </source>
</evidence>
<dbReference type="EMBL" id="BEXD01001524">
    <property type="protein sequence ID" value="GBB94509.1"/>
    <property type="molecule type" value="Genomic_DNA"/>
</dbReference>
<dbReference type="EMBL" id="BLAL01000037">
    <property type="protein sequence ID" value="GES78467.1"/>
    <property type="molecule type" value="Genomic_DNA"/>
</dbReference>
<accession>A0A2Z6R9Z0</accession>
<protein>
    <submittedName>
        <fullName evidence="1">Uncharacterized protein</fullName>
    </submittedName>
</protein>
<reference evidence="1 3" key="1">
    <citation type="submission" date="2017-11" db="EMBL/GenBank/DDBJ databases">
        <title>The genome of Rhizophagus clarus HR1 reveals common genetic basis of auxotrophy among arbuscular mycorrhizal fungi.</title>
        <authorList>
            <person name="Kobayashi Y."/>
        </authorList>
    </citation>
    <scope>NUCLEOTIDE SEQUENCE [LARGE SCALE GENOMIC DNA]</scope>
    <source>
        <strain evidence="1 3">HR1</strain>
    </source>
</reference>
<name>A0A2Z6R9Z0_9GLOM</name>
<gene>
    <name evidence="2" type="ORF">RCL2_000577300</name>
    <name evidence="1" type="ORF">RclHR1_02370009</name>
</gene>
<organism evidence="1 3">
    <name type="scientific">Rhizophagus clarus</name>
    <dbReference type="NCBI Taxonomy" id="94130"/>
    <lineage>
        <taxon>Eukaryota</taxon>
        <taxon>Fungi</taxon>
        <taxon>Fungi incertae sedis</taxon>
        <taxon>Mucoromycota</taxon>
        <taxon>Glomeromycotina</taxon>
        <taxon>Glomeromycetes</taxon>
        <taxon>Glomerales</taxon>
        <taxon>Glomeraceae</taxon>
        <taxon>Rhizophagus</taxon>
    </lineage>
</organism>
<dbReference type="AlphaFoldDB" id="A0A2Z6R9Z0"/>
<evidence type="ECO:0000313" key="1">
    <source>
        <dbReference type="EMBL" id="GBB94509.1"/>
    </source>
</evidence>
<dbReference type="Proteomes" id="UP000247702">
    <property type="component" value="Unassembled WGS sequence"/>
</dbReference>
<dbReference type="Proteomes" id="UP000615446">
    <property type="component" value="Unassembled WGS sequence"/>
</dbReference>
<sequence length="190" mass="22281">MASQVQTSNSESKYNSQDYAVQSFERQETSTALNDVTYAVQSLNLVPSFQFQQTVTNAHVQLDSLQIQPVHPTTFFYRPPNDYHYYVICKEISNDSVGNLLNKLLKESNETNENECIFYYQQQYDNRLYQVSCQIVSPLEINNCLSKNFLGVEFQQNMEQEKLVFTFDQKEYLEGHLKKYLSQYVLENKN</sequence>